<feature type="compositionally biased region" description="Basic and acidic residues" evidence="5">
    <location>
        <begin position="338"/>
        <end position="354"/>
    </location>
</feature>
<dbReference type="InterPro" id="IPR050776">
    <property type="entry name" value="Ank_Repeat/CDKN_Inhibitor"/>
</dbReference>
<feature type="region of interest" description="Disordered" evidence="5">
    <location>
        <begin position="278"/>
        <end position="402"/>
    </location>
</feature>
<dbReference type="EnsemblMetazoa" id="XM_038193136.1">
    <property type="protein sequence ID" value="XP_038049064.1"/>
    <property type="gene ID" value="LOC119722798"/>
</dbReference>
<proteinExistence type="predicted"/>
<dbReference type="AlphaFoldDB" id="A0A913ZBX7"/>
<dbReference type="RefSeq" id="XP_038049064.1">
    <property type="nucleotide sequence ID" value="XM_038193136.1"/>
</dbReference>
<dbReference type="SMART" id="SM00248">
    <property type="entry name" value="ANK"/>
    <property type="match status" value="6"/>
</dbReference>
<accession>A0A913ZBX7</accession>
<dbReference type="Pfam" id="PF00023">
    <property type="entry name" value="Ank"/>
    <property type="match status" value="1"/>
</dbReference>
<dbReference type="Proteomes" id="UP000887568">
    <property type="component" value="Unplaced"/>
</dbReference>
<keyword evidence="4" id="KW-0175">Coiled coil</keyword>
<evidence type="ECO:0000256" key="3">
    <source>
        <dbReference type="PROSITE-ProRule" id="PRU00023"/>
    </source>
</evidence>
<dbReference type="GO" id="GO:0005634">
    <property type="term" value="C:nucleus"/>
    <property type="evidence" value="ECO:0007669"/>
    <property type="project" value="TreeGrafter"/>
</dbReference>
<keyword evidence="2 3" id="KW-0040">ANK repeat</keyword>
<dbReference type="PROSITE" id="PS50297">
    <property type="entry name" value="ANK_REP_REGION"/>
    <property type="match status" value="3"/>
</dbReference>
<protein>
    <submittedName>
        <fullName evidence="6">Uncharacterized protein</fullName>
    </submittedName>
</protein>
<keyword evidence="1" id="KW-0677">Repeat</keyword>
<evidence type="ECO:0000256" key="1">
    <source>
        <dbReference type="ARBA" id="ARBA00022737"/>
    </source>
</evidence>
<evidence type="ECO:0000256" key="4">
    <source>
        <dbReference type="SAM" id="Coils"/>
    </source>
</evidence>
<feature type="repeat" description="ANK" evidence="3">
    <location>
        <begin position="109"/>
        <end position="137"/>
    </location>
</feature>
<evidence type="ECO:0000256" key="5">
    <source>
        <dbReference type="SAM" id="MobiDB-lite"/>
    </source>
</evidence>
<feature type="repeat" description="ANK" evidence="3">
    <location>
        <begin position="8"/>
        <end position="40"/>
    </location>
</feature>
<dbReference type="PANTHER" id="PTHR24201:SF16">
    <property type="entry name" value="ANKYRIN-1-LIKE-RELATED"/>
    <property type="match status" value="1"/>
</dbReference>
<evidence type="ECO:0000313" key="6">
    <source>
        <dbReference type="EnsemblMetazoa" id="XP_038049064.1"/>
    </source>
</evidence>
<keyword evidence="7" id="KW-1185">Reference proteome</keyword>
<dbReference type="GeneID" id="119722798"/>
<sequence length="535" mass="57980">MSDDEESDGLEGLLLAAKTGDVATFKQLLKAGEDVLQKDKNDQTVLHWAARSGEVPVICAGVSQGLTWHINATSKRGLTPLHDACLAGHVKATNLLLALGADVTAQTKEGYTPLLCAAGNGHVEVAKLLVGAGCDPNKLIPPIGVNAVHIATWTGQADVLDTLLQLGARADEKSKIGKTAAEFAAEQENTECIEILKKHVAKGASSQIDEMKMFKSKMRRVEEKIRGYFEEKLKEEISYFEKQLQDQHEEDMSAIIKLQQEVSRLQSILGREQAQLLRGQPLRSPRPDIIDLNRIPTAPRPAGISRQKRLSDSDAPDNNNKSLSGGSPGTDSPESGNEDDRPGIKRVSSSKDKTISALIQESAKKTNSMAYLRRQSSEESSSRTPIPRSGSAGAMGLPNRPLSARRGRVITIDTPPTSPIIKTQPGGVFSDLSASTSAMMPMPPSPDRDHLQVSEIDAPKGRRKSLTMLLRPIFFGDGTNKMDKSRRRSVVATMPVSPPQDSKLQKKNKGPSLLQRPLPGIHAVADETEMNTLDE</sequence>
<feature type="repeat" description="ANK" evidence="3">
    <location>
        <begin position="76"/>
        <end position="108"/>
    </location>
</feature>
<dbReference type="Pfam" id="PF12796">
    <property type="entry name" value="Ank_2"/>
    <property type="match status" value="1"/>
</dbReference>
<dbReference type="SUPFAM" id="SSF48403">
    <property type="entry name" value="Ankyrin repeat"/>
    <property type="match status" value="1"/>
</dbReference>
<dbReference type="PANTHER" id="PTHR24201">
    <property type="entry name" value="ANK_REP_REGION DOMAIN-CONTAINING PROTEIN"/>
    <property type="match status" value="1"/>
</dbReference>
<feature type="region of interest" description="Disordered" evidence="5">
    <location>
        <begin position="491"/>
        <end position="535"/>
    </location>
</feature>
<feature type="compositionally biased region" description="Acidic residues" evidence="5">
    <location>
        <begin position="526"/>
        <end position="535"/>
    </location>
</feature>
<dbReference type="OMA" id="AVHIATW"/>
<dbReference type="Gene3D" id="1.25.40.20">
    <property type="entry name" value="Ankyrin repeat-containing domain"/>
    <property type="match status" value="1"/>
</dbReference>
<name>A0A913ZBX7_PATMI</name>
<dbReference type="InterPro" id="IPR002110">
    <property type="entry name" value="Ankyrin_rpt"/>
</dbReference>
<feature type="repeat" description="ANK" evidence="3">
    <location>
        <begin position="143"/>
        <end position="175"/>
    </location>
</feature>
<dbReference type="PROSITE" id="PS50088">
    <property type="entry name" value="ANK_REPEAT"/>
    <property type="match status" value="4"/>
</dbReference>
<dbReference type="OrthoDB" id="10068918at2759"/>
<feature type="compositionally biased region" description="Polar residues" evidence="5">
    <location>
        <begin position="316"/>
        <end position="335"/>
    </location>
</feature>
<evidence type="ECO:0000256" key="2">
    <source>
        <dbReference type="ARBA" id="ARBA00023043"/>
    </source>
</evidence>
<evidence type="ECO:0000313" key="7">
    <source>
        <dbReference type="Proteomes" id="UP000887568"/>
    </source>
</evidence>
<feature type="coiled-coil region" evidence="4">
    <location>
        <begin position="230"/>
        <end position="275"/>
    </location>
</feature>
<dbReference type="InterPro" id="IPR036770">
    <property type="entry name" value="Ankyrin_rpt-contain_sf"/>
</dbReference>
<organism evidence="6 7">
    <name type="scientific">Patiria miniata</name>
    <name type="common">Bat star</name>
    <name type="synonym">Asterina miniata</name>
    <dbReference type="NCBI Taxonomy" id="46514"/>
    <lineage>
        <taxon>Eukaryota</taxon>
        <taxon>Metazoa</taxon>
        <taxon>Echinodermata</taxon>
        <taxon>Eleutherozoa</taxon>
        <taxon>Asterozoa</taxon>
        <taxon>Asteroidea</taxon>
        <taxon>Valvatacea</taxon>
        <taxon>Valvatida</taxon>
        <taxon>Asterinidae</taxon>
        <taxon>Patiria</taxon>
    </lineage>
</organism>
<reference evidence="6" key="1">
    <citation type="submission" date="2022-11" db="UniProtKB">
        <authorList>
            <consortium name="EnsemblMetazoa"/>
        </authorList>
    </citation>
    <scope>IDENTIFICATION</scope>
</reference>